<dbReference type="Gene3D" id="4.10.320.10">
    <property type="entry name" value="E3-binding domain"/>
    <property type="match status" value="1"/>
</dbReference>
<dbReference type="SUPFAM" id="SSF52777">
    <property type="entry name" value="CoA-dependent acyltransferases"/>
    <property type="match status" value="1"/>
</dbReference>
<evidence type="ECO:0000259" key="8">
    <source>
        <dbReference type="PROSITE" id="PS50968"/>
    </source>
</evidence>
<dbReference type="PANTHER" id="PTHR43178">
    <property type="entry name" value="DIHYDROLIPOAMIDE ACETYLTRANSFERASE COMPONENT OF PYRUVATE DEHYDROGENASE COMPLEX"/>
    <property type="match status" value="1"/>
</dbReference>
<comment type="cofactor">
    <cofactor evidence="1 6">
        <name>(R)-lipoate</name>
        <dbReference type="ChEBI" id="CHEBI:83088"/>
    </cofactor>
</comment>
<dbReference type="PANTHER" id="PTHR43178:SF5">
    <property type="entry name" value="LIPOAMIDE ACYLTRANSFERASE COMPONENT OF BRANCHED-CHAIN ALPHA-KETO ACID DEHYDROGENASE COMPLEX, MITOCHONDRIAL"/>
    <property type="match status" value="1"/>
</dbReference>
<feature type="compositionally biased region" description="Pro residues" evidence="7">
    <location>
        <begin position="108"/>
        <end position="121"/>
    </location>
</feature>
<evidence type="ECO:0000256" key="4">
    <source>
        <dbReference type="ARBA" id="ARBA00022823"/>
    </source>
</evidence>
<dbReference type="PROSITE" id="PS50968">
    <property type="entry name" value="BIOTINYL_LIPOYL"/>
    <property type="match status" value="1"/>
</dbReference>
<dbReference type="PROSITE" id="PS51826">
    <property type="entry name" value="PSBD"/>
    <property type="match status" value="1"/>
</dbReference>
<dbReference type="InterPro" id="IPR011053">
    <property type="entry name" value="Single_hybrid_motif"/>
</dbReference>
<dbReference type="SUPFAM" id="SSF51230">
    <property type="entry name" value="Single hybrid motif"/>
    <property type="match status" value="1"/>
</dbReference>
<dbReference type="CDD" id="cd06849">
    <property type="entry name" value="lipoyl_domain"/>
    <property type="match status" value="1"/>
</dbReference>
<comment type="similarity">
    <text evidence="2 6">Belongs to the 2-oxoacid dehydrogenase family.</text>
</comment>
<name>A0ABW5H847_9PSEU</name>
<evidence type="ECO:0000256" key="1">
    <source>
        <dbReference type="ARBA" id="ARBA00001938"/>
    </source>
</evidence>
<accession>A0ABW5H847</accession>
<dbReference type="InterPro" id="IPR050743">
    <property type="entry name" value="2-oxoacid_DH_E2_comp"/>
</dbReference>
<dbReference type="Pfam" id="PF02817">
    <property type="entry name" value="E3_binding"/>
    <property type="match status" value="1"/>
</dbReference>
<keyword evidence="4 6" id="KW-0450">Lipoyl</keyword>
<evidence type="ECO:0000256" key="5">
    <source>
        <dbReference type="ARBA" id="ARBA00023315"/>
    </source>
</evidence>
<keyword evidence="5 6" id="KW-0012">Acyltransferase</keyword>
<dbReference type="InterPro" id="IPR000089">
    <property type="entry name" value="Biotin_lipoyl"/>
</dbReference>
<dbReference type="Gene3D" id="2.40.50.100">
    <property type="match status" value="1"/>
</dbReference>
<protein>
    <recommendedName>
        <fullName evidence="6">Dihydrolipoamide acetyltransferase component of pyruvate dehydrogenase complex</fullName>
        <ecNumber evidence="6">2.3.1.-</ecNumber>
    </recommendedName>
</protein>
<feature type="domain" description="Peripheral subunit-binding (PSBD)" evidence="9">
    <location>
        <begin position="165"/>
        <end position="202"/>
    </location>
</feature>
<dbReference type="PROSITE" id="PS00189">
    <property type="entry name" value="LIPOYL"/>
    <property type="match status" value="1"/>
</dbReference>
<dbReference type="Gene3D" id="3.30.559.10">
    <property type="entry name" value="Chloramphenicol acetyltransferase-like domain"/>
    <property type="match status" value="1"/>
</dbReference>
<dbReference type="Pfam" id="PF00364">
    <property type="entry name" value="Biotin_lipoyl"/>
    <property type="match status" value="1"/>
</dbReference>
<dbReference type="RefSeq" id="WP_378305123.1">
    <property type="nucleotide sequence ID" value="NZ_JBHUKS010000011.1"/>
</dbReference>
<sequence>MTTLIDVRLPHMGVVEQAVLTSWLRSPGDRVEESEPLCEVSTDKVDTEVPSPVSGVLVGYVAQVDEEVPVGAVIARFVPSDATEDEVAEVIRAGAAASTETAVAAPVAPEPAPAPAPSADPVPVRGPVPTAVQPPDGSSLVLSAAWLPLPSPEAVARNGSRNGVPTTPLVRKLAKERGLDLREVVGTGPGGRVTRKDLDAAATAPKPVEAVTESRAAVPVPAPVAKTKGEVAVPRGYENVAYEAVALTPQRRAIARNLLESVSTAPQLTAQVDVDMSAVTQVRAAVNERRLARGESKLSFLPFIARALCATVAEHPDVNATFTDDHLVRWQPVNVGVAVDGPQGLLVPVVKQAERLTAPALAEEIARLSTAVHDRTVTAEDLTGGTITISNSGSVGGVIATPILTRPQVASLGVPAIVRTPVAVTSPSGEQYVAVRPVARFGLTFDHRAFDGAAALRALQSVQRKLETWSAEAYL</sequence>
<keyword evidence="11" id="KW-1185">Reference proteome</keyword>
<feature type="domain" description="Lipoyl-binding" evidence="8">
    <location>
        <begin position="1"/>
        <end position="78"/>
    </location>
</feature>
<dbReference type="Proteomes" id="UP001597483">
    <property type="component" value="Unassembled WGS sequence"/>
</dbReference>
<evidence type="ECO:0000313" key="11">
    <source>
        <dbReference type="Proteomes" id="UP001597483"/>
    </source>
</evidence>
<evidence type="ECO:0000256" key="6">
    <source>
        <dbReference type="RuleBase" id="RU003423"/>
    </source>
</evidence>
<evidence type="ECO:0000256" key="7">
    <source>
        <dbReference type="SAM" id="MobiDB-lite"/>
    </source>
</evidence>
<dbReference type="EC" id="2.3.1.-" evidence="6"/>
<dbReference type="SUPFAM" id="SSF47005">
    <property type="entry name" value="Peripheral subunit-binding domain of 2-oxo acid dehydrogenase complex"/>
    <property type="match status" value="1"/>
</dbReference>
<dbReference type="GO" id="GO:0016746">
    <property type="term" value="F:acyltransferase activity"/>
    <property type="evidence" value="ECO:0007669"/>
    <property type="project" value="UniProtKB-KW"/>
</dbReference>
<evidence type="ECO:0000256" key="3">
    <source>
        <dbReference type="ARBA" id="ARBA00022679"/>
    </source>
</evidence>
<dbReference type="InterPro" id="IPR003016">
    <property type="entry name" value="2-oxoA_DH_lipoyl-BS"/>
</dbReference>
<dbReference type="InterPro" id="IPR001078">
    <property type="entry name" value="2-oxoacid_DH_actylTfrase"/>
</dbReference>
<dbReference type="Pfam" id="PF00198">
    <property type="entry name" value="2-oxoacid_dh"/>
    <property type="match status" value="1"/>
</dbReference>
<dbReference type="EMBL" id="JBHUKS010000011">
    <property type="protein sequence ID" value="MFD2469044.1"/>
    <property type="molecule type" value="Genomic_DNA"/>
</dbReference>
<dbReference type="InterPro" id="IPR004167">
    <property type="entry name" value="PSBD"/>
</dbReference>
<evidence type="ECO:0000259" key="9">
    <source>
        <dbReference type="PROSITE" id="PS51826"/>
    </source>
</evidence>
<dbReference type="InterPro" id="IPR036625">
    <property type="entry name" value="E3-bd_dom_sf"/>
</dbReference>
<keyword evidence="3 6" id="KW-0808">Transferase</keyword>
<evidence type="ECO:0000256" key="2">
    <source>
        <dbReference type="ARBA" id="ARBA00007317"/>
    </source>
</evidence>
<evidence type="ECO:0000313" key="10">
    <source>
        <dbReference type="EMBL" id="MFD2469044.1"/>
    </source>
</evidence>
<reference evidence="11" key="1">
    <citation type="journal article" date="2019" name="Int. J. Syst. Evol. Microbiol.">
        <title>The Global Catalogue of Microorganisms (GCM) 10K type strain sequencing project: providing services to taxonomists for standard genome sequencing and annotation.</title>
        <authorList>
            <consortium name="The Broad Institute Genomics Platform"/>
            <consortium name="The Broad Institute Genome Sequencing Center for Infectious Disease"/>
            <person name="Wu L."/>
            <person name="Ma J."/>
        </authorList>
    </citation>
    <scope>NUCLEOTIDE SEQUENCE [LARGE SCALE GENOMIC DNA]</scope>
    <source>
        <strain evidence="11">CGMCC 4.7641</strain>
    </source>
</reference>
<feature type="region of interest" description="Disordered" evidence="7">
    <location>
        <begin position="102"/>
        <end position="121"/>
    </location>
</feature>
<organism evidence="10 11">
    <name type="scientific">Amycolatopsis silviterrae</name>
    <dbReference type="NCBI Taxonomy" id="1656914"/>
    <lineage>
        <taxon>Bacteria</taxon>
        <taxon>Bacillati</taxon>
        <taxon>Actinomycetota</taxon>
        <taxon>Actinomycetes</taxon>
        <taxon>Pseudonocardiales</taxon>
        <taxon>Pseudonocardiaceae</taxon>
        <taxon>Amycolatopsis</taxon>
    </lineage>
</organism>
<dbReference type="InterPro" id="IPR023213">
    <property type="entry name" value="CAT-like_dom_sf"/>
</dbReference>
<comment type="caution">
    <text evidence="10">The sequence shown here is derived from an EMBL/GenBank/DDBJ whole genome shotgun (WGS) entry which is preliminary data.</text>
</comment>
<proteinExistence type="inferred from homology"/>
<gene>
    <name evidence="10" type="ORF">ACFSVL_16775</name>
</gene>